<evidence type="ECO:0000256" key="2">
    <source>
        <dbReference type="SAM" id="Phobius"/>
    </source>
</evidence>
<evidence type="ECO:0000313" key="3">
    <source>
        <dbReference type="EMBL" id="SEO69223.1"/>
    </source>
</evidence>
<feature type="region of interest" description="Disordered" evidence="1">
    <location>
        <begin position="62"/>
        <end position="139"/>
    </location>
</feature>
<proteinExistence type="predicted"/>
<evidence type="ECO:0000313" key="4">
    <source>
        <dbReference type="Proteomes" id="UP000199657"/>
    </source>
</evidence>
<feature type="compositionally biased region" description="Basic and acidic residues" evidence="1">
    <location>
        <begin position="117"/>
        <end position="139"/>
    </location>
</feature>
<keyword evidence="2" id="KW-1133">Transmembrane helix</keyword>
<evidence type="ECO:0000256" key="1">
    <source>
        <dbReference type="SAM" id="MobiDB-lite"/>
    </source>
</evidence>
<gene>
    <name evidence="3" type="ORF">SAMN04488052_102215</name>
</gene>
<sequence length="221" mass="24459">MEAVLGLLVVASFLAIFVGLFRPKWVMPWSESPRRLVAALFYVLATMVFMLLGGLMYGDPDGAASSDQTEELASNGSKPESTDGIAGEGAEHMDDAESSESSGEPEAERQEEESGPGDDRMPEGWRELDKSDEAQSDRRQFIDDLKGVGIVQRIETPTDYPRVYLGSGWERLTVQDKEQFINVVLTYHFADNPDSTTAVLRDAYTGEDVGTYSFDWGLRLD</sequence>
<dbReference type="EMBL" id="FOEG01000002">
    <property type="protein sequence ID" value="SEO69223.1"/>
    <property type="molecule type" value="Genomic_DNA"/>
</dbReference>
<dbReference type="OrthoDB" id="5573529at2"/>
<feature type="compositionally biased region" description="Polar residues" evidence="1">
    <location>
        <begin position="65"/>
        <end position="79"/>
    </location>
</feature>
<organism evidence="3 4">
    <name type="scientific">Aquisalimonas asiatica</name>
    <dbReference type="NCBI Taxonomy" id="406100"/>
    <lineage>
        <taxon>Bacteria</taxon>
        <taxon>Pseudomonadati</taxon>
        <taxon>Pseudomonadota</taxon>
        <taxon>Gammaproteobacteria</taxon>
        <taxon>Chromatiales</taxon>
        <taxon>Ectothiorhodospiraceae</taxon>
        <taxon>Aquisalimonas</taxon>
    </lineage>
</organism>
<accession>A0A1H8RTG8</accession>
<keyword evidence="2" id="KW-0812">Transmembrane</keyword>
<reference evidence="3 4" key="1">
    <citation type="submission" date="2016-10" db="EMBL/GenBank/DDBJ databases">
        <authorList>
            <person name="de Groot N.N."/>
        </authorList>
    </citation>
    <scope>NUCLEOTIDE SEQUENCE [LARGE SCALE GENOMIC DNA]</scope>
    <source>
        <strain evidence="3 4">CGMCC 1.6291</strain>
    </source>
</reference>
<feature type="transmembrane region" description="Helical" evidence="2">
    <location>
        <begin position="6"/>
        <end position="25"/>
    </location>
</feature>
<dbReference type="STRING" id="406100.SAMN04488052_102215"/>
<dbReference type="AlphaFoldDB" id="A0A1H8RTG8"/>
<feature type="compositionally biased region" description="Acidic residues" evidence="1">
    <location>
        <begin position="96"/>
        <end position="116"/>
    </location>
</feature>
<dbReference type="Proteomes" id="UP000199657">
    <property type="component" value="Unassembled WGS sequence"/>
</dbReference>
<feature type="transmembrane region" description="Helical" evidence="2">
    <location>
        <begin position="37"/>
        <end position="58"/>
    </location>
</feature>
<keyword evidence="2" id="KW-0472">Membrane</keyword>
<name>A0A1H8RTG8_9GAMM</name>
<protein>
    <submittedName>
        <fullName evidence="3">Uncharacterized protein</fullName>
    </submittedName>
</protein>
<dbReference type="RefSeq" id="WP_139209154.1">
    <property type="nucleotide sequence ID" value="NZ_FOEG01000002.1"/>
</dbReference>
<keyword evidence="4" id="KW-1185">Reference proteome</keyword>